<keyword evidence="1" id="KW-0472">Membrane</keyword>
<name>A0A1G7KAK3_9RHOB</name>
<feature type="transmembrane region" description="Helical" evidence="1">
    <location>
        <begin position="58"/>
        <end position="76"/>
    </location>
</feature>
<evidence type="ECO:0000313" key="2">
    <source>
        <dbReference type="EMBL" id="SDF34187.1"/>
    </source>
</evidence>
<proteinExistence type="predicted"/>
<feature type="transmembrane region" description="Helical" evidence="1">
    <location>
        <begin position="109"/>
        <end position="130"/>
    </location>
</feature>
<accession>A0A1G7KAK3</accession>
<protein>
    <submittedName>
        <fullName evidence="2">Rod shape-determining protein MreD</fullName>
    </submittedName>
</protein>
<evidence type="ECO:0000256" key="1">
    <source>
        <dbReference type="SAM" id="Phobius"/>
    </source>
</evidence>
<dbReference type="Proteomes" id="UP000182284">
    <property type="component" value="Unassembled WGS sequence"/>
</dbReference>
<feature type="transmembrane region" description="Helical" evidence="1">
    <location>
        <begin position="137"/>
        <end position="159"/>
    </location>
</feature>
<gene>
    <name evidence="2" type="ORF">SAMN04488117_103388</name>
</gene>
<dbReference type="RefSeq" id="WP_074643429.1">
    <property type="nucleotide sequence ID" value="NZ_FNBL01000003.1"/>
</dbReference>
<keyword evidence="1" id="KW-0812">Transmembrane</keyword>
<dbReference type="EMBL" id="FNBL01000003">
    <property type="protein sequence ID" value="SDF34187.1"/>
    <property type="molecule type" value="Genomic_DNA"/>
</dbReference>
<sequence length="179" mass="20446">MVDPRTTRRWSYRAGFLALSMLAFFFYLLPLKVGYGHWPGPDLLLAFAFAWVLRRPDYVPVFLFAAILLMADFIFMRPPGLWTALSVIGLEFLRRREPTSRDMPFAVEWAMVAGVMLAMALLYRLVLAVFMVDQAPLMLTILGQISTLIAYPIVVLVSVTMMNVTKITPSEADEMRYVR</sequence>
<organism evidence="2 3">
    <name type="scientific">Celeribacter baekdonensis</name>
    <dbReference type="NCBI Taxonomy" id="875171"/>
    <lineage>
        <taxon>Bacteria</taxon>
        <taxon>Pseudomonadati</taxon>
        <taxon>Pseudomonadota</taxon>
        <taxon>Alphaproteobacteria</taxon>
        <taxon>Rhodobacterales</taxon>
        <taxon>Roseobacteraceae</taxon>
        <taxon>Celeribacter</taxon>
    </lineage>
</organism>
<reference evidence="2 3" key="1">
    <citation type="submission" date="2016-10" db="EMBL/GenBank/DDBJ databases">
        <authorList>
            <person name="de Groot N.N."/>
        </authorList>
    </citation>
    <scope>NUCLEOTIDE SEQUENCE [LARGE SCALE GENOMIC DNA]</scope>
    <source>
        <strain evidence="2 3">DSM 27375</strain>
    </source>
</reference>
<feature type="transmembrane region" description="Helical" evidence="1">
    <location>
        <begin position="12"/>
        <end position="29"/>
    </location>
</feature>
<evidence type="ECO:0000313" key="3">
    <source>
        <dbReference type="Proteomes" id="UP000182284"/>
    </source>
</evidence>
<dbReference type="OrthoDB" id="7629477at2"/>
<keyword evidence="1" id="KW-1133">Transmembrane helix</keyword>
<dbReference type="AlphaFoldDB" id="A0A1G7KAK3"/>